<comment type="caution">
    <text evidence="3">The sequence shown here is derived from an EMBL/GenBank/DDBJ whole genome shotgun (WGS) entry which is preliminary data.</text>
</comment>
<dbReference type="InterPro" id="IPR002881">
    <property type="entry name" value="DUF58"/>
</dbReference>
<accession>A0ABY1PQL7</accession>
<sequence length="488" mass="53967">MDRRNTRHRLTRLGIQVMLIGAFGVLGGSLNGLNLLVVVAALVLATLVAQWRVSRCIISSMRIDRRMPGEAFAGKPIRIRYQVQNEHRLMPMWMVRIEDGIERMETAPDDGLRSGSFTGRFRRKIVTSTTRSSKSQTANSASDGGPSSKLAPKPVNRESPFLSASTGVGLLVAGQATSTYFDVVAQHRGRYRLGRWRASTLSPFALSTAYRESIWEEDTIDVYPRLLRLQRSWHRLLPSRVGNVSATAQRQGPADDVFFGLREYRHGDSPRYIHWRTTARLGEPAVRQFEQQRRYDLCLLVDAWVESDVRSDNSEELHAMAERAISLAASVIVDLAHGNQSQVLLVVAGRDFKIVSGNASPLGLRRMLQSLARVEVGSSVAVSDAMLEASGVAKRLPDMLVVSSRSQTRAIASDAATGLAIKRWKSRSQLQWVDVSSDDFRRWAVADSAPEPMSNATLNAIESDVASSSQKRKARQIEIASDEVGASV</sequence>
<dbReference type="RefSeq" id="WP_283430329.1">
    <property type="nucleotide sequence ID" value="NZ_FXUG01000001.1"/>
</dbReference>
<dbReference type="Pfam" id="PF01882">
    <property type="entry name" value="DUF58"/>
    <property type="match status" value="1"/>
</dbReference>
<organism evidence="3 4">
    <name type="scientific">Neorhodopirellula lusitana</name>
    <dbReference type="NCBI Taxonomy" id="445327"/>
    <lineage>
        <taxon>Bacteria</taxon>
        <taxon>Pseudomonadati</taxon>
        <taxon>Planctomycetota</taxon>
        <taxon>Planctomycetia</taxon>
        <taxon>Pirellulales</taxon>
        <taxon>Pirellulaceae</taxon>
        <taxon>Neorhodopirellula</taxon>
    </lineage>
</organism>
<protein>
    <recommendedName>
        <fullName evidence="2">DUF58 domain-containing protein</fullName>
    </recommendedName>
</protein>
<evidence type="ECO:0000259" key="2">
    <source>
        <dbReference type="Pfam" id="PF01882"/>
    </source>
</evidence>
<feature type="compositionally biased region" description="Polar residues" evidence="1">
    <location>
        <begin position="126"/>
        <end position="142"/>
    </location>
</feature>
<dbReference type="PANTHER" id="PTHR34351:SF1">
    <property type="entry name" value="SLR1927 PROTEIN"/>
    <property type="match status" value="1"/>
</dbReference>
<dbReference type="EMBL" id="FXUG01000001">
    <property type="protein sequence ID" value="SMP37960.1"/>
    <property type="molecule type" value="Genomic_DNA"/>
</dbReference>
<reference evidence="3 4" key="1">
    <citation type="submission" date="2017-05" db="EMBL/GenBank/DDBJ databases">
        <authorList>
            <person name="Varghese N."/>
            <person name="Submissions S."/>
        </authorList>
    </citation>
    <scope>NUCLEOTIDE SEQUENCE [LARGE SCALE GENOMIC DNA]</scope>
    <source>
        <strain evidence="3 4">DSM 25457</strain>
    </source>
</reference>
<evidence type="ECO:0000313" key="4">
    <source>
        <dbReference type="Proteomes" id="UP001158067"/>
    </source>
</evidence>
<dbReference type="Proteomes" id="UP001158067">
    <property type="component" value="Unassembled WGS sequence"/>
</dbReference>
<evidence type="ECO:0000256" key="1">
    <source>
        <dbReference type="SAM" id="MobiDB-lite"/>
    </source>
</evidence>
<gene>
    <name evidence="3" type="ORF">SAMN06265222_10158</name>
</gene>
<keyword evidence="4" id="KW-1185">Reference proteome</keyword>
<feature type="region of interest" description="Disordered" evidence="1">
    <location>
        <begin position="464"/>
        <end position="488"/>
    </location>
</feature>
<dbReference type="PANTHER" id="PTHR34351">
    <property type="entry name" value="SLR1927 PROTEIN-RELATED"/>
    <property type="match status" value="1"/>
</dbReference>
<feature type="domain" description="DUF58" evidence="2">
    <location>
        <begin position="261"/>
        <end position="403"/>
    </location>
</feature>
<name>A0ABY1PQL7_9BACT</name>
<evidence type="ECO:0000313" key="3">
    <source>
        <dbReference type="EMBL" id="SMP37960.1"/>
    </source>
</evidence>
<proteinExistence type="predicted"/>
<feature type="region of interest" description="Disordered" evidence="1">
    <location>
        <begin position="126"/>
        <end position="158"/>
    </location>
</feature>